<name>A0A8J2TM15_9FLAO</name>
<keyword evidence="6" id="KW-0808">Transferase</keyword>
<dbReference type="GO" id="GO:0000271">
    <property type="term" value="P:polysaccharide biosynthetic process"/>
    <property type="evidence" value="ECO:0007669"/>
    <property type="project" value="TreeGrafter"/>
</dbReference>
<sequence length="366" mass="40812">MIKFLDLHKINSRFNTEFKSQFNSVLTSGHYILGEQVEQFETNFANYCGTKHCIGTANGLDALTLILKAYIELGKLKPGDEVIVPANTFIATVLSVLHANLKPVLVDANEESFSISVAEVEKHINPKVKAIIAVHLYGQLADIDSLYNIAKQHKLLLIEDAAQAHGAISTSHKKAGNLSDAAAFSFYPSKNLGCLGDGGAITTNDTKLSDCIKMLHNYGSSSKYVNDIIGTNSRLDELQAAFLSIKLKQLDEDNLKRQDIAAFYLSNIKNKKIKLPFFNHTKDHVFYAFVVRVDDRKDFINYLNANEVGYLIHYPIPPHKQKALAMFNHRSFPVTEKIHDTVVSIPISPVMTDEEVQTVTQILNSY</sequence>
<comment type="similarity">
    <text evidence="2 5">Belongs to the DegT/DnrJ/EryC1 family.</text>
</comment>
<organism evidence="6 7">
    <name type="scientific">Aquaticitalea lipolytica</name>
    <dbReference type="NCBI Taxonomy" id="1247562"/>
    <lineage>
        <taxon>Bacteria</taxon>
        <taxon>Pseudomonadati</taxon>
        <taxon>Bacteroidota</taxon>
        <taxon>Flavobacteriia</taxon>
        <taxon>Flavobacteriales</taxon>
        <taxon>Flavobacteriaceae</taxon>
        <taxon>Aquaticitalea</taxon>
    </lineage>
</organism>
<dbReference type="InterPro" id="IPR015421">
    <property type="entry name" value="PyrdxlP-dep_Trfase_major"/>
</dbReference>
<dbReference type="Gene3D" id="3.90.1150.10">
    <property type="entry name" value="Aspartate Aminotransferase, domain 1"/>
    <property type="match status" value="1"/>
</dbReference>
<evidence type="ECO:0000256" key="2">
    <source>
        <dbReference type="ARBA" id="ARBA00037999"/>
    </source>
</evidence>
<keyword evidence="1 4" id="KW-0663">Pyridoxal phosphate</keyword>
<comment type="caution">
    <text evidence="6">The sequence shown here is derived from an EMBL/GenBank/DDBJ whole genome shotgun (WGS) entry which is preliminary data.</text>
</comment>
<dbReference type="CDD" id="cd00616">
    <property type="entry name" value="AHBA_syn"/>
    <property type="match status" value="1"/>
</dbReference>
<dbReference type="AlphaFoldDB" id="A0A8J2TM15"/>
<dbReference type="InterPro" id="IPR015424">
    <property type="entry name" value="PyrdxlP-dep_Trfase"/>
</dbReference>
<dbReference type="PIRSF" id="PIRSF000390">
    <property type="entry name" value="PLP_StrS"/>
    <property type="match status" value="1"/>
</dbReference>
<dbReference type="InterPro" id="IPR015422">
    <property type="entry name" value="PyrdxlP-dep_Trfase_small"/>
</dbReference>
<dbReference type="SUPFAM" id="SSF53383">
    <property type="entry name" value="PLP-dependent transferases"/>
    <property type="match status" value="1"/>
</dbReference>
<evidence type="ECO:0000256" key="4">
    <source>
        <dbReference type="PIRSR" id="PIRSR000390-2"/>
    </source>
</evidence>
<dbReference type="EMBL" id="BMIC01000001">
    <property type="protein sequence ID" value="GFZ78960.1"/>
    <property type="molecule type" value="Genomic_DNA"/>
</dbReference>
<dbReference type="Pfam" id="PF01041">
    <property type="entry name" value="DegT_DnrJ_EryC1"/>
    <property type="match status" value="1"/>
</dbReference>
<keyword evidence="7" id="KW-1185">Reference proteome</keyword>
<proteinExistence type="inferred from homology"/>
<dbReference type="Proteomes" id="UP000598120">
    <property type="component" value="Unassembled WGS sequence"/>
</dbReference>
<dbReference type="PANTHER" id="PTHR30244">
    <property type="entry name" value="TRANSAMINASE"/>
    <property type="match status" value="1"/>
</dbReference>
<dbReference type="GO" id="GO:0030170">
    <property type="term" value="F:pyridoxal phosphate binding"/>
    <property type="evidence" value="ECO:0007669"/>
    <property type="project" value="TreeGrafter"/>
</dbReference>
<accession>A0A8J2TM15</accession>
<evidence type="ECO:0000256" key="3">
    <source>
        <dbReference type="PIRSR" id="PIRSR000390-1"/>
    </source>
</evidence>
<dbReference type="Gene3D" id="3.40.640.10">
    <property type="entry name" value="Type I PLP-dependent aspartate aminotransferase-like (Major domain)"/>
    <property type="match status" value="1"/>
</dbReference>
<evidence type="ECO:0000313" key="7">
    <source>
        <dbReference type="Proteomes" id="UP000598120"/>
    </source>
</evidence>
<dbReference type="PANTHER" id="PTHR30244:SF36">
    <property type="entry name" value="3-OXO-GLUCOSE-6-PHOSPHATE:GLUTAMATE AMINOTRANSFERASE"/>
    <property type="match status" value="1"/>
</dbReference>
<keyword evidence="6" id="KW-0032">Aminotransferase</keyword>
<evidence type="ECO:0000256" key="5">
    <source>
        <dbReference type="RuleBase" id="RU004508"/>
    </source>
</evidence>
<protein>
    <submittedName>
        <fullName evidence="6">Aminotransferase</fullName>
    </submittedName>
</protein>
<dbReference type="GO" id="GO:0008483">
    <property type="term" value="F:transaminase activity"/>
    <property type="evidence" value="ECO:0007669"/>
    <property type="project" value="UniProtKB-KW"/>
</dbReference>
<gene>
    <name evidence="6" type="ORF">GCM10011531_05780</name>
</gene>
<reference evidence="6 7" key="1">
    <citation type="journal article" date="2014" name="Int. J. Syst. Evol. Microbiol.">
        <title>Complete genome sequence of Corynebacterium casei LMG S-19264T (=DSM 44701T), isolated from a smear-ripened cheese.</title>
        <authorList>
            <consortium name="US DOE Joint Genome Institute (JGI-PGF)"/>
            <person name="Walter F."/>
            <person name="Albersmeier A."/>
            <person name="Kalinowski J."/>
            <person name="Ruckert C."/>
        </authorList>
    </citation>
    <scope>NUCLEOTIDE SEQUENCE [LARGE SCALE GENOMIC DNA]</scope>
    <source>
        <strain evidence="6 7">CGMCC 1.15295</strain>
    </source>
</reference>
<dbReference type="RefSeq" id="WP_188604835.1">
    <property type="nucleotide sequence ID" value="NZ_BMIC01000001.1"/>
</dbReference>
<evidence type="ECO:0000313" key="6">
    <source>
        <dbReference type="EMBL" id="GFZ78960.1"/>
    </source>
</evidence>
<feature type="modified residue" description="N6-(pyridoxal phosphate)lysine" evidence="4">
    <location>
        <position position="190"/>
    </location>
</feature>
<evidence type="ECO:0000256" key="1">
    <source>
        <dbReference type="ARBA" id="ARBA00022898"/>
    </source>
</evidence>
<feature type="active site" description="Proton acceptor" evidence="3">
    <location>
        <position position="190"/>
    </location>
</feature>
<dbReference type="InterPro" id="IPR000653">
    <property type="entry name" value="DegT/StrS_aminotransferase"/>
</dbReference>